<dbReference type="EMBL" id="JAQIZT010000013">
    <property type="protein sequence ID" value="KAJ6975642.1"/>
    <property type="molecule type" value="Genomic_DNA"/>
</dbReference>
<keyword evidence="3" id="KW-1185">Reference proteome</keyword>
<name>A0AAD6LYU4_9ROSI</name>
<comment type="caution">
    <text evidence="2">The sequence shown here is derived from an EMBL/GenBank/DDBJ whole genome shotgun (WGS) entry which is preliminary data.</text>
</comment>
<evidence type="ECO:0000313" key="2">
    <source>
        <dbReference type="EMBL" id="KAJ6975642.1"/>
    </source>
</evidence>
<dbReference type="AlphaFoldDB" id="A0AAD6LYU4"/>
<feature type="transmembrane region" description="Helical" evidence="1">
    <location>
        <begin position="12"/>
        <end position="27"/>
    </location>
</feature>
<dbReference type="Proteomes" id="UP001164929">
    <property type="component" value="Chromosome 13"/>
</dbReference>
<gene>
    <name evidence="2" type="ORF">NC653_031465</name>
</gene>
<organism evidence="2 3">
    <name type="scientific">Populus alba x Populus x berolinensis</name>
    <dbReference type="NCBI Taxonomy" id="444605"/>
    <lineage>
        <taxon>Eukaryota</taxon>
        <taxon>Viridiplantae</taxon>
        <taxon>Streptophyta</taxon>
        <taxon>Embryophyta</taxon>
        <taxon>Tracheophyta</taxon>
        <taxon>Spermatophyta</taxon>
        <taxon>Magnoliopsida</taxon>
        <taxon>eudicotyledons</taxon>
        <taxon>Gunneridae</taxon>
        <taxon>Pentapetalae</taxon>
        <taxon>rosids</taxon>
        <taxon>fabids</taxon>
        <taxon>Malpighiales</taxon>
        <taxon>Salicaceae</taxon>
        <taxon>Saliceae</taxon>
        <taxon>Populus</taxon>
    </lineage>
</organism>
<accession>A0AAD6LYU4</accession>
<reference evidence="2" key="1">
    <citation type="journal article" date="2023" name="Mol. Ecol. Resour.">
        <title>Chromosome-level genome assembly of a triploid poplar Populus alba 'Berolinensis'.</title>
        <authorList>
            <person name="Chen S."/>
            <person name="Yu Y."/>
            <person name="Wang X."/>
            <person name="Wang S."/>
            <person name="Zhang T."/>
            <person name="Zhou Y."/>
            <person name="He R."/>
            <person name="Meng N."/>
            <person name="Wang Y."/>
            <person name="Liu W."/>
            <person name="Liu Z."/>
            <person name="Liu J."/>
            <person name="Guo Q."/>
            <person name="Huang H."/>
            <person name="Sederoff R.R."/>
            <person name="Wang G."/>
            <person name="Qu G."/>
            <person name="Chen S."/>
        </authorList>
    </citation>
    <scope>NUCLEOTIDE SEQUENCE</scope>
    <source>
        <strain evidence="2">SC-2020</strain>
    </source>
</reference>
<keyword evidence="1" id="KW-1133">Transmembrane helix</keyword>
<sequence>MGKWLLMQRTQVYVFIVVKGSMVVVLLV</sequence>
<keyword evidence="1" id="KW-0812">Transmembrane</keyword>
<evidence type="ECO:0000256" key="1">
    <source>
        <dbReference type="SAM" id="Phobius"/>
    </source>
</evidence>
<proteinExistence type="predicted"/>
<keyword evidence="1" id="KW-0472">Membrane</keyword>
<protein>
    <submittedName>
        <fullName evidence="2">Uncharacterized protein</fullName>
    </submittedName>
</protein>
<evidence type="ECO:0000313" key="3">
    <source>
        <dbReference type="Proteomes" id="UP001164929"/>
    </source>
</evidence>